<feature type="region of interest" description="Disordered" evidence="1">
    <location>
        <begin position="1"/>
        <end position="31"/>
    </location>
</feature>
<comment type="caution">
    <text evidence="2">The sequence shown here is derived from an EMBL/GenBank/DDBJ whole genome shotgun (WGS) entry which is preliminary data.</text>
</comment>
<name>A0ABT0BEB8_9SPHN</name>
<evidence type="ECO:0008006" key="4">
    <source>
        <dbReference type="Google" id="ProtNLM"/>
    </source>
</evidence>
<keyword evidence="3" id="KW-1185">Reference proteome</keyword>
<dbReference type="EMBL" id="JALHLF010000041">
    <property type="protein sequence ID" value="MCJ2183323.1"/>
    <property type="molecule type" value="Genomic_DNA"/>
</dbReference>
<dbReference type="RefSeq" id="WP_244021008.1">
    <property type="nucleotide sequence ID" value="NZ_JALHLF010000041.1"/>
</dbReference>
<dbReference type="Proteomes" id="UP001162881">
    <property type="component" value="Unassembled WGS sequence"/>
</dbReference>
<organism evidence="2 3">
    <name type="scientific">Novosphingobium organovorum</name>
    <dbReference type="NCBI Taxonomy" id="2930092"/>
    <lineage>
        <taxon>Bacteria</taxon>
        <taxon>Pseudomonadati</taxon>
        <taxon>Pseudomonadota</taxon>
        <taxon>Alphaproteobacteria</taxon>
        <taxon>Sphingomonadales</taxon>
        <taxon>Sphingomonadaceae</taxon>
        <taxon>Novosphingobium</taxon>
    </lineage>
</organism>
<accession>A0ABT0BEB8</accession>
<feature type="compositionally biased region" description="Basic and acidic residues" evidence="1">
    <location>
        <begin position="7"/>
        <end position="25"/>
    </location>
</feature>
<sequence>MDYQDNDGVRAEHQAEQDAPNERRSARNATRFVRDRDTQVADFEIIRAPDNGPLRTFNGGQKHENGWFASRKGRRLLHWEGTSQLAFITRAEVDFNVVRVATESVRFRFIGEDGWQEYTADVELIGPDGKITIVEIKRDERDLADPQYKQKLVAVGQLCNRQGWDFKIVFGRDVFCSLIHRRNVTLFASRAFVTIERRHERRFEDLLEQNIRALTYGELAAVLEPGHPRWGEALVQALTVARRVEIDLTQPLFDATPLTLH</sequence>
<evidence type="ECO:0000313" key="3">
    <source>
        <dbReference type="Proteomes" id="UP001162881"/>
    </source>
</evidence>
<evidence type="ECO:0000313" key="2">
    <source>
        <dbReference type="EMBL" id="MCJ2183323.1"/>
    </source>
</evidence>
<reference evidence="2" key="1">
    <citation type="submission" date="2022-03" db="EMBL/GenBank/DDBJ databases">
        <title>Identification of a novel bacterium isolated from mangrove sediments.</title>
        <authorList>
            <person name="Pan X."/>
        </authorList>
    </citation>
    <scope>NUCLEOTIDE SEQUENCE</scope>
    <source>
        <strain evidence="2">B1949</strain>
    </source>
</reference>
<gene>
    <name evidence="2" type="ORF">MTR62_11570</name>
</gene>
<evidence type="ECO:0000256" key="1">
    <source>
        <dbReference type="SAM" id="MobiDB-lite"/>
    </source>
</evidence>
<proteinExistence type="predicted"/>
<protein>
    <recommendedName>
        <fullName evidence="4">TnsA endonuclease N-terminal domain-containing protein</fullName>
    </recommendedName>
</protein>